<evidence type="ECO:0000256" key="1">
    <source>
        <dbReference type="SAM" id="Phobius"/>
    </source>
</evidence>
<dbReference type="Proteomes" id="UP001056539">
    <property type="component" value="Chromosome"/>
</dbReference>
<accession>A0AAX3BBT3</accession>
<reference evidence="3" key="1">
    <citation type="submission" date="2021-04" db="EMBL/GenBank/DDBJ databases">
        <authorList>
            <person name="Postec A."/>
        </authorList>
    </citation>
    <scope>NUCLEOTIDE SEQUENCE</scope>
    <source>
        <strain evidence="3">F1F22</strain>
    </source>
</reference>
<dbReference type="Pfam" id="PF00535">
    <property type="entry name" value="Glycos_transf_2"/>
    <property type="match status" value="1"/>
</dbReference>
<feature type="transmembrane region" description="Helical" evidence="1">
    <location>
        <begin position="296"/>
        <end position="315"/>
    </location>
</feature>
<feature type="transmembrane region" description="Helical" evidence="1">
    <location>
        <begin position="269"/>
        <end position="290"/>
    </location>
</feature>
<dbReference type="EC" id="2.4.-.-" evidence="3"/>
<gene>
    <name evidence="3" type="ORF">KDW03_09425</name>
</gene>
<dbReference type="SUPFAM" id="SSF53448">
    <property type="entry name" value="Nucleotide-diphospho-sugar transferases"/>
    <property type="match status" value="1"/>
</dbReference>
<keyword evidence="3" id="KW-0328">Glycosyltransferase</keyword>
<name>A0AAX3BBT3_9SPIR</name>
<dbReference type="AlphaFoldDB" id="A0AAX3BBT3"/>
<feature type="domain" description="Glycosyltransferase 2-like" evidence="2">
    <location>
        <begin position="7"/>
        <end position="171"/>
    </location>
</feature>
<dbReference type="Gene3D" id="3.90.550.10">
    <property type="entry name" value="Spore Coat Polysaccharide Biosynthesis Protein SpsA, Chain A"/>
    <property type="match status" value="1"/>
</dbReference>
<keyword evidence="4" id="KW-1185">Reference proteome</keyword>
<evidence type="ECO:0000313" key="3">
    <source>
        <dbReference type="EMBL" id="URA09695.1"/>
    </source>
</evidence>
<reference evidence="3" key="2">
    <citation type="submission" date="2022-06" db="EMBL/GenBank/DDBJ databases">
        <title>Thermospira aquatica gen. nov., sp. nov.</title>
        <authorList>
            <person name="Ben Ali Gam Z."/>
            <person name="Labat M."/>
        </authorList>
    </citation>
    <scope>NUCLEOTIDE SEQUENCE</scope>
    <source>
        <strain evidence="3">F1F22</strain>
    </source>
</reference>
<feature type="transmembrane region" description="Helical" evidence="1">
    <location>
        <begin position="243"/>
        <end position="262"/>
    </location>
</feature>
<evidence type="ECO:0000313" key="4">
    <source>
        <dbReference type="Proteomes" id="UP001056539"/>
    </source>
</evidence>
<keyword evidence="1" id="KW-1133">Transmembrane helix</keyword>
<dbReference type="InterPro" id="IPR001173">
    <property type="entry name" value="Glyco_trans_2-like"/>
</dbReference>
<sequence length="321" mass="36591">MDRPLVSVIIPLKAFNSYIREAISYYEKLDYPSFEIILLPDSEESEVLSEKLSLRVVPSGPVGPAEKRDMGAKLAKGTILAFTDDDAYPDPLWLKNAVALLLSSEDIGAVGGPGITPLHDSFWQRVSGNVYASLWMSGGYRKRYLPVGKTHEDYDIPSVNLIVRREVFEKVGGFDSTYYPGEDTKLCLAIKNLGYRILYSPEIRVWHHRRSLWPTHFKQIANYALHRGFFVKHYPETSLKLTYILPSLFLIGVTTGWVFGLFLPVVWKLYWGVLGVYFGGALFFSTGSYVERPFTVLAIFFSHLTYGWFFLQGLFTKELKR</sequence>
<protein>
    <submittedName>
        <fullName evidence="3">Glycosyltransferase</fullName>
        <ecNumber evidence="3">2.4.-.-</ecNumber>
    </submittedName>
</protein>
<organism evidence="3 4">
    <name type="scientific">Thermospira aquatica</name>
    <dbReference type="NCBI Taxonomy" id="2828656"/>
    <lineage>
        <taxon>Bacteria</taxon>
        <taxon>Pseudomonadati</taxon>
        <taxon>Spirochaetota</taxon>
        <taxon>Spirochaetia</taxon>
        <taxon>Brevinematales</taxon>
        <taxon>Thermospiraceae</taxon>
        <taxon>Thermospira</taxon>
    </lineage>
</organism>
<dbReference type="GO" id="GO:0016757">
    <property type="term" value="F:glycosyltransferase activity"/>
    <property type="evidence" value="ECO:0007669"/>
    <property type="project" value="UniProtKB-KW"/>
</dbReference>
<dbReference type="KEGG" id="taqu:KDW03_09425"/>
<dbReference type="InterPro" id="IPR050834">
    <property type="entry name" value="Glycosyltransf_2"/>
</dbReference>
<evidence type="ECO:0000259" key="2">
    <source>
        <dbReference type="Pfam" id="PF00535"/>
    </source>
</evidence>
<dbReference type="InterPro" id="IPR029044">
    <property type="entry name" value="Nucleotide-diphossugar_trans"/>
</dbReference>
<dbReference type="PANTHER" id="PTHR43685:SF2">
    <property type="entry name" value="GLYCOSYLTRANSFERASE 2-LIKE DOMAIN-CONTAINING PROTEIN"/>
    <property type="match status" value="1"/>
</dbReference>
<keyword evidence="1" id="KW-0812">Transmembrane</keyword>
<dbReference type="RefSeq" id="WP_271434830.1">
    <property type="nucleotide sequence ID" value="NZ_CP073355.1"/>
</dbReference>
<dbReference type="EMBL" id="CP073355">
    <property type="protein sequence ID" value="URA09695.1"/>
    <property type="molecule type" value="Genomic_DNA"/>
</dbReference>
<keyword evidence="1" id="KW-0472">Membrane</keyword>
<keyword evidence="3" id="KW-0808">Transferase</keyword>
<dbReference type="PANTHER" id="PTHR43685">
    <property type="entry name" value="GLYCOSYLTRANSFERASE"/>
    <property type="match status" value="1"/>
</dbReference>
<proteinExistence type="predicted"/>